<keyword evidence="2" id="KW-0812">Transmembrane</keyword>
<feature type="region of interest" description="Disordered" evidence="1">
    <location>
        <begin position="53"/>
        <end position="122"/>
    </location>
</feature>
<dbReference type="Proteomes" id="UP001501570">
    <property type="component" value="Unassembled WGS sequence"/>
</dbReference>
<name>A0ABP9SKT3_9ACTN</name>
<dbReference type="RefSeq" id="WP_345636390.1">
    <property type="nucleotide sequence ID" value="NZ_BAABJQ010000027.1"/>
</dbReference>
<reference evidence="4" key="1">
    <citation type="journal article" date="2019" name="Int. J. Syst. Evol. Microbiol.">
        <title>The Global Catalogue of Microorganisms (GCM) 10K type strain sequencing project: providing services to taxonomists for standard genome sequencing and annotation.</title>
        <authorList>
            <consortium name="The Broad Institute Genomics Platform"/>
            <consortium name="The Broad Institute Genome Sequencing Center for Infectious Disease"/>
            <person name="Wu L."/>
            <person name="Ma J."/>
        </authorList>
    </citation>
    <scope>NUCLEOTIDE SEQUENCE [LARGE SCALE GENOMIC DNA]</scope>
    <source>
        <strain evidence="4">JCM 18304</strain>
    </source>
</reference>
<feature type="compositionally biased region" description="Polar residues" evidence="1">
    <location>
        <begin position="73"/>
        <end position="85"/>
    </location>
</feature>
<evidence type="ECO:0008006" key="5">
    <source>
        <dbReference type="Google" id="ProtNLM"/>
    </source>
</evidence>
<organism evidence="3 4">
    <name type="scientific">Rugosimonospora acidiphila</name>
    <dbReference type="NCBI Taxonomy" id="556531"/>
    <lineage>
        <taxon>Bacteria</taxon>
        <taxon>Bacillati</taxon>
        <taxon>Actinomycetota</taxon>
        <taxon>Actinomycetes</taxon>
        <taxon>Micromonosporales</taxon>
        <taxon>Micromonosporaceae</taxon>
        <taxon>Rugosimonospora</taxon>
    </lineage>
</organism>
<evidence type="ECO:0000313" key="3">
    <source>
        <dbReference type="EMBL" id="GAA5196771.1"/>
    </source>
</evidence>
<dbReference type="EMBL" id="BAABJQ010000027">
    <property type="protein sequence ID" value="GAA5196771.1"/>
    <property type="molecule type" value="Genomic_DNA"/>
</dbReference>
<gene>
    <name evidence="3" type="ORF">GCM10023322_66530</name>
</gene>
<keyword evidence="2" id="KW-0472">Membrane</keyword>
<keyword evidence="4" id="KW-1185">Reference proteome</keyword>
<comment type="caution">
    <text evidence="3">The sequence shown here is derived from an EMBL/GenBank/DDBJ whole genome shotgun (WGS) entry which is preliminary data.</text>
</comment>
<feature type="region of interest" description="Disordered" evidence="1">
    <location>
        <begin position="135"/>
        <end position="172"/>
    </location>
</feature>
<evidence type="ECO:0000313" key="4">
    <source>
        <dbReference type="Proteomes" id="UP001501570"/>
    </source>
</evidence>
<protein>
    <recommendedName>
        <fullName evidence="5">Clumping factor A</fullName>
    </recommendedName>
</protein>
<evidence type="ECO:0000256" key="1">
    <source>
        <dbReference type="SAM" id="MobiDB-lite"/>
    </source>
</evidence>
<sequence>MIVGSLLLILVAVGLLGLGLVRGTNAFLIGSIAASLLAAILLIVGARRSAANRSAVATGSPGGSGDPGSADTITSQSAVSTPRTSPETREPRSQAAPRSSRPGGPAGERDGALGSPTGAGATMVDEAPTQVFIPTQSRAGAAPDDEPEAPDGEEFADEDPADEPAAELVSPQDAARVAQLSTEVLVIDGRPRYHHPTCVHLLGRENEPLPVSEAVELGFTPCGLCEPDMVMLAEARRA</sequence>
<proteinExistence type="predicted"/>
<feature type="compositionally biased region" description="Acidic residues" evidence="1">
    <location>
        <begin position="143"/>
        <end position="165"/>
    </location>
</feature>
<keyword evidence="2" id="KW-1133">Transmembrane helix</keyword>
<evidence type="ECO:0000256" key="2">
    <source>
        <dbReference type="SAM" id="Phobius"/>
    </source>
</evidence>
<feature type="transmembrane region" description="Helical" evidence="2">
    <location>
        <begin position="27"/>
        <end position="46"/>
    </location>
</feature>
<accession>A0ABP9SKT3</accession>